<sequence>MTSDLEKWAREPSSIQDQMALEAARRGEGKRIIKNLNDPLYKGMEKMEYKVKSATGKDSVVHYVRDPKTGKLMDFKFKKRSID</sequence>
<protein>
    <submittedName>
        <fullName evidence="1">Uncharacterized protein</fullName>
    </submittedName>
</protein>
<dbReference type="AlphaFoldDB" id="A0A077AVL1"/>
<evidence type="ECO:0000313" key="2">
    <source>
        <dbReference type="Proteomes" id="UP000028926"/>
    </source>
</evidence>
<dbReference type="Proteomes" id="UP000028926">
    <property type="component" value="Chromosome"/>
</dbReference>
<accession>A0A077AVL1</accession>
<reference evidence="1 2" key="1">
    <citation type="submission" date="2014-07" db="EMBL/GenBank/DDBJ databases">
        <title>Comparative genomic insights into amoeba endosymbionts belonging to the families of Holosporaceae and Candidatus Midichloriaceae within Rickettsiales.</title>
        <authorList>
            <person name="Wang Z."/>
            <person name="Wu M."/>
        </authorList>
    </citation>
    <scope>NUCLEOTIDE SEQUENCE [LARGE SCALE GENOMIC DNA]</scope>
    <source>
        <strain evidence="1">PRA3</strain>
    </source>
</reference>
<name>A0A077AVL1_9PROT</name>
<dbReference type="STRING" id="91604.ID47_11320"/>
<evidence type="ECO:0000313" key="1">
    <source>
        <dbReference type="EMBL" id="AIK97192.1"/>
    </source>
</evidence>
<keyword evidence="2" id="KW-1185">Reference proteome</keyword>
<gene>
    <name evidence="1" type="ORF">ID47_11320</name>
</gene>
<dbReference type="eggNOG" id="ENOG5030U1A">
    <property type="taxonomic scope" value="Bacteria"/>
</dbReference>
<proteinExistence type="predicted"/>
<dbReference type="EMBL" id="CP008941">
    <property type="protein sequence ID" value="AIK97192.1"/>
    <property type="molecule type" value="Genomic_DNA"/>
</dbReference>
<dbReference type="KEGG" id="paca:ID47_11320"/>
<dbReference type="HOGENOM" id="CLU_2536365_0_0_5"/>
<organism evidence="1 2">
    <name type="scientific">Candidatus Odyssella acanthamoebae</name>
    <dbReference type="NCBI Taxonomy" id="91604"/>
    <lineage>
        <taxon>Bacteria</taxon>
        <taxon>Pseudomonadati</taxon>
        <taxon>Pseudomonadota</taxon>
        <taxon>Alphaproteobacteria</taxon>
        <taxon>Holosporales</taxon>
        <taxon>Candidatus Paracaedibacteraceae</taxon>
        <taxon>Candidatus Odyssella</taxon>
    </lineage>
</organism>